<reference evidence="2" key="1">
    <citation type="journal article" date="2020" name="BMC Genomics">
        <title>Correction to: Identification and distribution of gene clusters required for synthesis of sphingolipid metabolism inhibitors in diverse species of the filamentous fungus Fusarium.</title>
        <authorList>
            <person name="Kim H.S."/>
            <person name="Lohmar J.M."/>
            <person name="Busman M."/>
            <person name="Brown D.W."/>
            <person name="Naumann T.A."/>
            <person name="Divon H.H."/>
            <person name="Lysoe E."/>
            <person name="Uhlig S."/>
            <person name="Proctor R.H."/>
        </authorList>
    </citation>
    <scope>NUCLEOTIDE SEQUENCE</scope>
    <source>
        <strain evidence="2">NRRL 45417</strain>
    </source>
</reference>
<evidence type="ECO:0000313" key="2">
    <source>
        <dbReference type="EMBL" id="KAF4956673.1"/>
    </source>
</evidence>
<name>A0A8H4WZL5_9HYPO</name>
<accession>A0A8H4WZL5</accession>
<feature type="compositionally biased region" description="Pro residues" evidence="1">
    <location>
        <begin position="1"/>
        <end position="10"/>
    </location>
</feature>
<comment type="caution">
    <text evidence="2">The sequence shown here is derived from an EMBL/GenBank/DDBJ whole genome shotgun (WGS) entry which is preliminary data.</text>
</comment>
<organism evidence="2 3">
    <name type="scientific">Fusarium gaditjirri</name>
    <dbReference type="NCBI Taxonomy" id="282569"/>
    <lineage>
        <taxon>Eukaryota</taxon>
        <taxon>Fungi</taxon>
        <taxon>Dikarya</taxon>
        <taxon>Ascomycota</taxon>
        <taxon>Pezizomycotina</taxon>
        <taxon>Sordariomycetes</taxon>
        <taxon>Hypocreomycetidae</taxon>
        <taxon>Hypocreales</taxon>
        <taxon>Nectriaceae</taxon>
        <taxon>Fusarium</taxon>
        <taxon>Fusarium nisikadoi species complex</taxon>
    </lineage>
</organism>
<protein>
    <submittedName>
        <fullName evidence="2">Uncharacterized protein</fullName>
    </submittedName>
</protein>
<dbReference type="AlphaFoldDB" id="A0A8H4WZL5"/>
<feature type="region of interest" description="Disordered" evidence="1">
    <location>
        <begin position="1"/>
        <end position="25"/>
    </location>
</feature>
<evidence type="ECO:0000313" key="3">
    <source>
        <dbReference type="Proteomes" id="UP000604273"/>
    </source>
</evidence>
<gene>
    <name evidence="2" type="ORF">FGADI_3662</name>
</gene>
<proteinExistence type="predicted"/>
<dbReference type="EMBL" id="JABFAI010000081">
    <property type="protein sequence ID" value="KAF4956673.1"/>
    <property type="molecule type" value="Genomic_DNA"/>
</dbReference>
<sequence length="191" mass="21285">MAAAAAPPPGGGGDDPWGPPKDKRTIGHYLIEGDSEDEDYTLPERIVGEEPVLKVYLKAEKDSRLKKGTPKPKFQGAFVAQSISYSLRLKKIKPAIVKDLRSLSGDELDAAWEEMAVSKTRFTTTQEVSYTRQFDLHHVIWGAADTTPRIACYIDTLESQHAKDVPSAKFVRHLVIIVTPDQRVLSYTQTY</sequence>
<dbReference type="Proteomes" id="UP000604273">
    <property type="component" value="Unassembled WGS sequence"/>
</dbReference>
<evidence type="ECO:0000256" key="1">
    <source>
        <dbReference type="SAM" id="MobiDB-lite"/>
    </source>
</evidence>
<keyword evidence="3" id="KW-1185">Reference proteome</keyword>
<reference evidence="2" key="2">
    <citation type="submission" date="2020-05" db="EMBL/GenBank/DDBJ databases">
        <authorList>
            <person name="Kim H.-S."/>
            <person name="Proctor R.H."/>
            <person name="Brown D.W."/>
        </authorList>
    </citation>
    <scope>NUCLEOTIDE SEQUENCE</scope>
    <source>
        <strain evidence="2">NRRL 45417</strain>
    </source>
</reference>